<gene>
    <name evidence="2" type="ORF">SAMN05444411_1292</name>
</gene>
<protein>
    <submittedName>
        <fullName evidence="2">Uncharacterized protein</fullName>
    </submittedName>
</protein>
<dbReference type="OrthoDB" id="1377073at2"/>
<evidence type="ECO:0000313" key="2">
    <source>
        <dbReference type="EMBL" id="SDY11738.1"/>
    </source>
</evidence>
<keyword evidence="1" id="KW-1133">Transmembrane helix</keyword>
<keyword evidence="3" id="KW-1185">Reference proteome</keyword>
<feature type="transmembrane region" description="Helical" evidence="1">
    <location>
        <begin position="36"/>
        <end position="52"/>
    </location>
</feature>
<proteinExistence type="predicted"/>
<evidence type="ECO:0000256" key="1">
    <source>
        <dbReference type="SAM" id="Phobius"/>
    </source>
</evidence>
<dbReference type="STRING" id="762486.SAMN05444411_1292"/>
<organism evidence="2 3">
    <name type="scientific">Lutibacter oricola</name>
    <dbReference type="NCBI Taxonomy" id="762486"/>
    <lineage>
        <taxon>Bacteria</taxon>
        <taxon>Pseudomonadati</taxon>
        <taxon>Bacteroidota</taxon>
        <taxon>Flavobacteriia</taxon>
        <taxon>Flavobacteriales</taxon>
        <taxon>Flavobacteriaceae</taxon>
        <taxon>Lutibacter</taxon>
    </lineage>
</organism>
<dbReference type="Proteomes" id="UP000199595">
    <property type="component" value="Unassembled WGS sequence"/>
</dbReference>
<accession>A0A1H3HA16</accession>
<feature type="transmembrane region" description="Helical" evidence="1">
    <location>
        <begin position="6"/>
        <end position="27"/>
    </location>
</feature>
<name>A0A1H3HA16_9FLAO</name>
<dbReference type="AlphaFoldDB" id="A0A1H3HA16"/>
<reference evidence="3" key="1">
    <citation type="submission" date="2016-10" db="EMBL/GenBank/DDBJ databases">
        <authorList>
            <person name="Varghese N."/>
            <person name="Submissions S."/>
        </authorList>
    </citation>
    <scope>NUCLEOTIDE SEQUENCE [LARGE SCALE GENOMIC DNA]</scope>
    <source>
        <strain evidence="3">DSM 24956</strain>
    </source>
</reference>
<sequence>MIVFIILTIILVIGIPIGISYLINWWIKKKGFDKRLRLISLIPILIVGYFIYDSIYPSSDFYKVDFKEVTNMEFPVSGQIKYKSASFPDHFGDYSSSFLAEFENNDLDRIENQLKEYGFEKRENKVGCNELDYIERKKDRMEYSRQYVKEPENDRYYFVGFLNDHKSVIVTRISW</sequence>
<keyword evidence="1" id="KW-0472">Membrane</keyword>
<dbReference type="EMBL" id="FNNJ01000029">
    <property type="protein sequence ID" value="SDY11738.1"/>
    <property type="molecule type" value="Genomic_DNA"/>
</dbReference>
<dbReference type="RefSeq" id="WP_090126654.1">
    <property type="nucleotide sequence ID" value="NZ_FNNJ01000029.1"/>
</dbReference>
<keyword evidence="1" id="KW-0812">Transmembrane</keyword>
<evidence type="ECO:0000313" key="3">
    <source>
        <dbReference type="Proteomes" id="UP000199595"/>
    </source>
</evidence>